<evidence type="ECO:0000256" key="3">
    <source>
        <dbReference type="ARBA" id="ARBA00011738"/>
    </source>
</evidence>
<dbReference type="InterPro" id="IPR050765">
    <property type="entry name" value="Riboflavin_Biosynth_HTPR"/>
</dbReference>
<accession>A0A126QZ46</accession>
<dbReference type="InterPro" id="IPR002734">
    <property type="entry name" value="RibDG_C"/>
</dbReference>
<sequence>MKPYVILNVAMTLDGKIATKTGSSEISGKEDLERVHEIRKEVDGIMVGIGTVLADDPRLSVHKIKAKKEDNPIRVVVDNKARTPLNFRILNDDAETIIGVSSICDENNPNCDMDAVNRAKELSKKANLFYSSEEPVDLVEFMEYLYTKGIKTLMLEGGSTLNFSMISDNLIDEVKICIAPMIVGGKDSKTFFDGDGFDNMKDAVQLKLEKSYPLGKDFIMEYKVLK</sequence>
<dbReference type="EMBL" id="CP014265">
    <property type="protein sequence ID" value="AMK15108.1"/>
    <property type="molecule type" value="Genomic_DNA"/>
</dbReference>
<dbReference type="InterPro" id="IPR006401">
    <property type="entry name" value="Rib_reduct_arc"/>
</dbReference>
<proteinExistence type="inferred from homology"/>
<feature type="domain" description="Bacterial bifunctional deaminase-reductase C-terminal" evidence="10">
    <location>
        <begin position="3"/>
        <end position="219"/>
    </location>
</feature>
<dbReference type="GO" id="GO:0009231">
    <property type="term" value="P:riboflavin biosynthetic process"/>
    <property type="evidence" value="ECO:0007669"/>
    <property type="project" value="UniProtKB-UniPathway"/>
</dbReference>
<comment type="catalytic activity">
    <reaction evidence="7">
        <text>2,5-diamino-6-(1-D-ribitylamino)pyrimidin-4(3H)-one 5'-phosphate + NAD(+) = 2,5-diamino-6-(1-D-ribosylamino)pyrimidin-4(3H)-one 5'-phosphate + NADH + H(+)</text>
        <dbReference type="Rhea" id="RHEA:27274"/>
        <dbReference type="ChEBI" id="CHEBI:15378"/>
        <dbReference type="ChEBI" id="CHEBI:57540"/>
        <dbReference type="ChEBI" id="CHEBI:57945"/>
        <dbReference type="ChEBI" id="CHEBI:58890"/>
        <dbReference type="ChEBI" id="CHEBI:59545"/>
        <dbReference type="EC" id="1.1.1.302"/>
    </reaction>
</comment>
<dbReference type="PANTHER" id="PTHR38011:SF7">
    <property type="entry name" value="2,5-DIAMINO-6-RIBOSYLAMINO-4(3H)-PYRIMIDINONE 5'-PHOSPHATE REDUCTASE"/>
    <property type="match status" value="1"/>
</dbReference>
<dbReference type="EC" id="1.1.1.302" evidence="9"/>
<keyword evidence="6" id="KW-0560">Oxidoreductase</keyword>
<evidence type="ECO:0000256" key="5">
    <source>
        <dbReference type="ARBA" id="ARBA00022857"/>
    </source>
</evidence>
<dbReference type="UniPathway" id="UPA00275"/>
<dbReference type="InterPro" id="IPR024072">
    <property type="entry name" value="DHFR-like_dom_sf"/>
</dbReference>
<reference evidence="11 13" key="1">
    <citation type="journal article" date="2016" name="Genome Announc.">
        <title>Draft Genome Sequence of the Rumen Methanogen Methanobrevibacter olleyae YLM1.</title>
        <authorList>
            <person name="Kelly W.J."/>
            <person name="Li D."/>
            <person name="Lambie S.C."/>
            <person name="Cox F."/>
            <person name="Attwood G.T."/>
            <person name="Altermann E."/>
            <person name="Leahy S.C."/>
        </authorList>
    </citation>
    <scope>NUCLEOTIDE SEQUENCE [LARGE SCALE GENOMIC DNA]</scope>
    <source>
        <strain evidence="11 13">YLM1</strain>
    </source>
</reference>
<evidence type="ECO:0000256" key="1">
    <source>
        <dbReference type="ARBA" id="ARBA00005104"/>
    </source>
</evidence>
<comment type="pathway">
    <text evidence="1">Cofactor biosynthesis; riboflavin biosynthesis.</text>
</comment>
<keyword evidence="13" id="KW-1185">Reference proteome</keyword>
<dbReference type="PATRIC" id="fig|294671.3.peg.571"/>
<keyword evidence="5" id="KW-0521">NADP</keyword>
<reference evidence="13" key="2">
    <citation type="submission" date="2016-02" db="EMBL/GenBank/DDBJ databases">
        <title>The draft genome sequence of the rumen methanogen Methanobrevibacter olleyae YLM1.</title>
        <authorList>
            <consortium name="New Zealand Agricultural Greenhouse Gas Research Centre/Pastoral Greenhouse Gas Research Consortium"/>
            <person name="Kelly W.J."/>
            <person name="Li D."/>
            <person name="Lambie S.C."/>
            <person name="Attwood G.T."/>
            <person name="Altermann E."/>
            <person name="Leahy S.C."/>
        </authorList>
    </citation>
    <scope>NUCLEOTIDE SEQUENCE [LARGE SCALE GENOMIC DNA]</scope>
    <source>
        <strain evidence="13">YLM1</strain>
    </source>
</reference>
<dbReference type="GO" id="GO:0008703">
    <property type="term" value="F:5-amino-6-(5-phosphoribosylamino)uracil reductase activity"/>
    <property type="evidence" value="ECO:0007669"/>
    <property type="project" value="InterPro"/>
</dbReference>
<evidence type="ECO:0000256" key="4">
    <source>
        <dbReference type="ARBA" id="ARBA00022619"/>
    </source>
</evidence>
<gene>
    <name evidence="12" type="ORF">SAMN02910297_01120</name>
    <name evidence="11" type="ORF">YLM1_0551</name>
</gene>
<evidence type="ECO:0000313" key="11">
    <source>
        <dbReference type="EMBL" id="AMK15108.1"/>
    </source>
</evidence>
<dbReference type="InterPro" id="IPR011549">
    <property type="entry name" value="RibD_C"/>
</dbReference>
<protein>
    <recommendedName>
        <fullName evidence="9">2,5-diamino-6-(ribosylamino)-4(3H)-pyrimidinone 5'-phosphate reductase</fullName>
        <ecNumber evidence="9">1.1.1.302</ecNumber>
    </recommendedName>
</protein>
<evidence type="ECO:0000256" key="8">
    <source>
        <dbReference type="ARBA" id="ARBA00049020"/>
    </source>
</evidence>
<dbReference type="OrthoDB" id="10178at2157"/>
<reference evidence="14" key="4">
    <citation type="submission" date="2016-10" db="EMBL/GenBank/DDBJ databases">
        <authorList>
            <person name="Varghese N."/>
        </authorList>
    </citation>
    <scope>NUCLEOTIDE SEQUENCE [LARGE SCALE GENOMIC DNA]</scope>
    <source>
        <strain evidence="14">DSM 16632</strain>
    </source>
</reference>
<evidence type="ECO:0000313" key="12">
    <source>
        <dbReference type="EMBL" id="SFL51930.1"/>
    </source>
</evidence>
<organism evidence="11 13">
    <name type="scientific">Methanobrevibacter olleyae</name>
    <dbReference type="NCBI Taxonomy" id="294671"/>
    <lineage>
        <taxon>Archaea</taxon>
        <taxon>Methanobacteriati</taxon>
        <taxon>Methanobacteriota</taxon>
        <taxon>Methanomada group</taxon>
        <taxon>Methanobacteria</taxon>
        <taxon>Methanobacteriales</taxon>
        <taxon>Methanobacteriaceae</taxon>
        <taxon>Methanobrevibacter</taxon>
    </lineage>
</organism>
<evidence type="ECO:0000256" key="7">
    <source>
        <dbReference type="ARBA" id="ARBA00047550"/>
    </source>
</evidence>
<dbReference type="RefSeq" id="WP_067146078.1">
    <property type="nucleotide sequence ID" value="NZ_CP014265.1"/>
</dbReference>
<evidence type="ECO:0000259" key="10">
    <source>
        <dbReference type="Pfam" id="PF01872"/>
    </source>
</evidence>
<dbReference type="SUPFAM" id="SSF53597">
    <property type="entry name" value="Dihydrofolate reductase-like"/>
    <property type="match status" value="1"/>
</dbReference>
<comment type="catalytic activity">
    <reaction evidence="8">
        <text>2,5-diamino-6-(1-D-ribitylamino)pyrimidin-4(3H)-one 5'-phosphate + NADP(+) = 2,5-diamino-6-(1-D-ribosylamino)pyrimidin-4(3H)-one 5'-phosphate + NADPH + H(+)</text>
        <dbReference type="Rhea" id="RHEA:27278"/>
        <dbReference type="ChEBI" id="CHEBI:15378"/>
        <dbReference type="ChEBI" id="CHEBI:57783"/>
        <dbReference type="ChEBI" id="CHEBI:58349"/>
        <dbReference type="ChEBI" id="CHEBI:58890"/>
        <dbReference type="ChEBI" id="CHEBI:59545"/>
        <dbReference type="EC" id="1.1.1.302"/>
    </reaction>
</comment>
<dbReference type="AlphaFoldDB" id="A0A126QZ46"/>
<evidence type="ECO:0000256" key="9">
    <source>
        <dbReference type="NCBIfam" id="TIGR01508"/>
    </source>
</evidence>
<dbReference type="STRING" id="294671.YLM1_0551"/>
<dbReference type="EMBL" id="FOTL01000016">
    <property type="protein sequence ID" value="SFL51930.1"/>
    <property type="molecule type" value="Genomic_DNA"/>
</dbReference>
<comment type="subunit">
    <text evidence="3">Homodimer.</text>
</comment>
<dbReference type="Gene3D" id="3.40.430.10">
    <property type="entry name" value="Dihydrofolate Reductase, subunit A"/>
    <property type="match status" value="1"/>
</dbReference>
<comment type="similarity">
    <text evidence="2">Belongs to the HTP reductase family.</text>
</comment>
<dbReference type="Proteomes" id="UP000066376">
    <property type="component" value="Chromosome"/>
</dbReference>
<dbReference type="GeneID" id="28488851"/>
<evidence type="ECO:0000313" key="14">
    <source>
        <dbReference type="Proteomes" id="UP000183442"/>
    </source>
</evidence>
<dbReference type="PANTHER" id="PTHR38011">
    <property type="entry name" value="DIHYDROFOLATE REDUCTASE FAMILY PROTEIN (AFU_ORTHOLOGUE AFUA_8G06820)"/>
    <property type="match status" value="1"/>
</dbReference>
<dbReference type="Proteomes" id="UP000183442">
    <property type="component" value="Unassembled WGS sequence"/>
</dbReference>
<reference evidence="12" key="3">
    <citation type="submission" date="2016-10" db="EMBL/GenBank/DDBJ databases">
        <authorList>
            <person name="de Groot N.N."/>
        </authorList>
    </citation>
    <scope>NUCLEOTIDE SEQUENCE [LARGE SCALE GENOMIC DNA]</scope>
    <source>
        <strain evidence="12">DSM 16632</strain>
    </source>
</reference>
<dbReference type="Pfam" id="PF01872">
    <property type="entry name" value="RibD_C"/>
    <property type="match status" value="1"/>
</dbReference>
<dbReference type="NCBIfam" id="TIGR00227">
    <property type="entry name" value="ribD_Cterm"/>
    <property type="match status" value="1"/>
</dbReference>
<evidence type="ECO:0000256" key="6">
    <source>
        <dbReference type="ARBA" id="ARBA00023002"/>
    </source>
</evidence>
<dbReference type="GO" id="GO:0050661">
    <property type="term" value="F:NADP binding"/>
    <property type="evidence" value="ECO:0007669"/>
    <property type="project" value="InterPro"/>
</dbReference>
<dbReference type="NCBIfam" id="TIGR01508">
    <property type="entry name" value="rib_reduct_arch"/>
    <property type="match status" value="1"/>
</dbReference>
<keyword evidence="4" id="KW-0686">Riboflavin biosynthesis</keyword>
<dbReference type="KEGG" id="mol:YLM1_0551"/>
<name>A0A126QZ46_METOL</name>
<evidence type="ECO:0000313" key="13">
    <source>
        <dbReference type="Proteomes" id="UP000066376"/>
    </source>
</evidence>
<evidence type="ECO:0000256" key="2">
    <source>
        <dbReference type="ARBA" id="ARBA00009723"/>
    </source>
</evidence>